<dbReference type="InterPro" id="IPR004358">
    <property type="entry name" value="Sig_transdc_His_kin-like_C"/>
</dbReference>
<comment type="catalytic activity">
    <reaction evidence="1">
        <text>ATP + protein L-histidine = ADP + protein N-phospho-L-histidine.</text>
        <dbReference type="EC" id="2.7.13.3"/>
    </reaction>
</comment>
<keyword evidence="3" id="KW-0597">Phosphoprotein</keyword>
<dbReference type="Gene3D" id="3.30.450.40">
    <property type="match status" value="1"/>
</dbReference>
<dbReference type="InterPro" id="IPR027417">
    <property type="entry name" value="P-loop_NTPase"/>
</dbReference>
<dbReference type="Pfam" id="PF00069">
    <property type="entry name" value="Pkinase"/>
    <property type="match status" value="1"/>
</dbReference>
<dbReference type="InterPro" id="IPR003594">
    <property type="entry name" value="HATPase_dom"/>
</dbReference>
<feature type="domain" description="Histidine kinase" evidence="5">
    <location>
        <begin position="1499"/>
        <end position="1709"/>
    </location>
</feature>
<dbReference type="eggNOG" id="COG4191">
    <property type="taxonomic scope" value="Bacteria"/>
</dbReference>
<dbReference type="InterPro" id="IPR036097">
    <property type="entry name" value="HisK_dim/P_sf"/>
</dbReference>
<dbReference type="InterPro" id="IPR005467">
    <property type="entry name" value="His_kinase_dom"/>
</dbReference>
<dbReference type="Pfam" id="PF02518">
    <property type="entry name" value="HATPase_c"/>
    <property type="match status" value="1"/>
</dbReference>
<dbReference type="Gene3D" id="3.30.565.10">
    <property type="entry name" value="Histidine kinase-like ATPase, C-terminal domain"/>
    <property type="match status" value="1"/>
</dbReference>
<organism evidence="6 7">
    <name type="scientific">Methylomonas methanica (strain DSM 25384 / MC09)</name>
    <dbReference type="NCBI Taxonomy" id="857087"/>
    <lineage>
        <taxon>Bacteria</taxon>
        <taxon>Pseudomonadati</taxon>
        <taxon>Pseudomonadota</taxon>
        <taxon>Gammaproteobacteria</taxon>
        <taxon>Methylococcales</taxon>
        <taxon>Methylococcaceae</taxon>
        <taxon>Methylomonas</taxon>
    </lineage>
</organism>
<dbReference type="PROSITE" id="PS50109">
    <property type="entry name" value="HIS_KIN"/>
    <property type="match status" value="1"/>
</dbReference>
<dbReference type="InterPro" id="IPR036890">
    <property type="entry name" value="HATPase_C_sf"/>
</dbReference>
<dbReference type="EC" id="2.7.13.3" evidence="2"/>
<dbReference type="Proteomes" id="UP000008888">
    <property type="component" value="Chromosome"/>
</dbReference>
<dbReference type="Gene3D" id="1.10.287.130">
    <property type="match status" value="1"/>
</dbReference>
<dbReference type="SUPFAM" id="SSF55781">
    <property type="entry name" value="GAF domain-like"/>
    <property type="match status" value="1"/>
</dbReference>
<protein>
    <recommendedName>
        <fullName evidence="2">histidine kinase</fullName>
        <ecNumber evidence="2">2.7.13.3</ecNumber>
    </recommendedName>
</protein>
<keyword evidence="7" id="KW-1185">Reference proteome</keyword>
<reference evidence="7" key="3">
    <citation type="submission" date="2011-05" db="EMBL/GenBank/DDBJ databases">
        <title>Complete sequence of Methylomonas methanica MC09.</title>
        <authorList>
            <consortium name="US DOE Joint Genome Institute"/>
            <person name="Lucas S."/>
            <person name="Han J."/>
            <person name="Lapidus A."/>
            <person name="Cheng J.-F."/>
            <person name="Goodwin L."/>
            <person name="Pitluck S."/>
            <person name="Peters L."/>
            <person name="Mikhailova N."/>
            <person name="Teshima H."/>
            <person name="Han C."/>
            <person name="Tapia R."/>
            <person name="Land M."/>
            <person name="Hauser L."/>
            <person name="Kyrpides N."/>
            <person name="Ivanova N."/>
            <person name="Pagani I."/>
            <person name="Stein L."/>
            <person name="Woyke T."/>
        </authorList>
    </citation>
    <scope>NUCLEOTIDE SEQUENCE [LARGE SCALE GENOMIC DNA]</scope>
    <source>
        <strain evidence="7">MC09</strain>
    </source>
</reference>
<sequence length="1710" mass="193179">MIGHYHNNVQLQDAPRLNNYVITEKLGESLQATVFKGFHKHVPDYPLVIKCLKLLSSWEDQSRHLRQKVERLKVLHDPRICTPLTLESGEDHQFIVQPWFGGLPLNTWATGQAHIELSDFLGLACALADTLQTVHDAGITHGGVKPHNILVLPDSLSIRLTDFITPLDIRDVSHFIYDPEFVRNTLAYTSPEQTGRINYRVDFSTDLYSLGIVFYELLTGRLPFFSSDPLELIHSHLAEEARKAHIVNPDIPPTLAEIIHKLTLKQPEKRYQSASGLLADLRRCQEEFQKHACISNFAICQHDLSRRVIFISKMVGRLAESALIHQEYQHVMSGQFRSAFISGLSGIGKTRLIQELQKPLVKNRGYFTSGKFDQYQKNIPYSSFIQALRNLIRTFLTESNEQVGQWRHKILEAVENQGGVIIDVVPELEFIIGPQPDPVQLPPVEARNRFNNLFGRFLACLASENNPLVLFIDDLQWCDTATFDFLQNLFANHREHPYLFFIGAYRHNEVDSAHPLSKLINTVQDNAGPLVEIRLDALSETDCHEMVAYILDSELASTVQLAHFIADLTEGNPLFVSESLAWLYNEGLLSTDDDLHWIWDIQRIRDTQMPASVVELFSAKVQKLPGKTLHILNHCACMGNRFTADDVALVMDIRIEQLFEDLKPVLSLSLLLENKSDLQFVHDRVQEAVLRQVDSQTRPAIHWRIGNRLFQAMAHCADLENLDNLFTIAAHLNQGRPNNLDTATIFRLVDINYHAGNKALAALAGEAANQFFLQAHDYLPDDSWETAYELSFRIHQRLAKTSLMCGNYEQSETLLNHLIEHAVSDLDKAEALADQTTSLSSFGNFNLAILTANRGLAYFEKSIPTDADRARQRMLALMAQIQQQGDVWQTILRMPFTRERKSKIELAFYSELIPDLYMCGLVPQLYLSAAQSTLHCLEGGMDESVIYSFSIMGLNLGEQGRFDEAFKYQDLAHDLCAKYPNTFGATRGMNGIVWCNMHSRSHPAAIVDYAYKGIQCGKNCGDLYNAGLSYGPLMWNLMVQGKNLRRLEEAAEECLQFSHKNQLSFSVGLAEAVLAGWVQPMKPDYQPIDMTATLQRWTTDNYVAASGSYYALLGFAQYFLGEYRAAAQSLQQVEDYLHGMTDNVLKRLWVVFKILIRLRQPEQLDWPEIDAEINPLLSKLETWAKLGPLLQPYLAFIRAEIALQQGFYREARNLYFDAIALAQAQQYGLLSGHLYEMLADLLNEYLLGDAELYYTEARRHYRLSRADGKSHRLQSRHPYVSRDTTTRGTRNEVSHETLPSLDINYLMKSALALSAEIDLTQLMQKIMAVVLESSAAQHGYLLIEQGEKLFVCAEQDVGKKQFPQKSAYSFHKTRGICRAIVNYVHRTHAKVVLQDAMNCGDFQNAPEVQSLKLRSVLCLPIIKQSEFIGLLYLENRLSEGVFTMEKISMTELLTAQAAISLENAKLLEQTRLAYLQLQENQEHMLQMEKLSAMGTLVGGVAHEINNPLMGVMNFVEFVADRTDDPKSKQILEQALQQILRIKKIVSNMLVFMRGKSTTAGHCSFSEVLDQTLLLLEGELRKAAIPVETQLPENLPDIACPAECLQQILVNLLINARDALLDSAQPKIEIVAVRKKQTLTVSINDNGPGISQEIQNRMFDPFFTTKAPGKGTGLGLSVTRRLIQDSGGSIAIDSQPGAGCRIRVNFHIFDS</sequence>
<evidence type="ECO:0000313" key="7">
    <source>
        <dbReference type="Proteomes" id="UP000008888"/>
    </source>
</evidence>
<dbReference type="CDD" id="cd14014">
    <property type="entry name" value="STKc_PknB_like"/>
    <property type="match status" value="1"/>
</dbReference>
<dbReference type="SUPFAM" id="SSF47384">
    <property type="entry name" value="Homodimeric domain of signal transducing histidine kinase"/>
    <property type="match status" value="1"/>
</dbReference>
<dbReference type="EMBL" id="CP002738">
    <property type="protein sequence ID" value="AEG01303.1"/>
    <property type="molecule type" value="Genomic_DNA"/>
</dbReference>
<evidence type="ECO:0000259" key="4">
    <source>
        <dbReference type="PROSITE" id="PS50011"/>
    </source>
</evidence>
<dbReference type="SUPFAM" id="SSF48452">
    <property type="entry name" value="TPR-like"/>
    <property type="match status" value="1"/>
</dbReference>
<dbReference type="eggNOG" id="COG2203">
    <property type="taxonomic scope" value="Bacteria"/>
</dbReference>
<evidence type="ECO:0000256" key="1">
    <source>
        <dbReference type="ARBA" id="ARBA00000085"/>
    </source>
</evidence>
<dbReference type="InterPro" id="IPR053159">
    <property type="entry name" value="Hybrid_Histidine_Kinase"/>
</dbReference>
<dbReference type="Gene3D" id="3.40.50.300">
    <property type="entry name" value="P-loop containing nucleotide triphosphate hydrolases"/>
    <property type="match status" value="1"/>
</dbReference>
<dbReference type="RefSeq" id="WP_013819534.1">
    <property type="nucleotide sequence ID" value="NC_015572.1"/>
</dbReference>
<dbReference type="KEGG" id="mmt:Metme_2923"/>
<feature type="domain" description="Protein kinase" evidence="4">
    <location>
        <begin position="20"/>
        <end position="294"/>
    </location>
</feature>
<dbReference type="Pfam" id="PF01590">
    <property type="entry name" value="GAF"/>
    <property type="match status" value="1"/>
</dbReference>
<dbReference type="GO" id="GO:0005524">
    <property type="term" value="F:ATP binding"/>
    <property type="evidence" value="ECO:0007669"/>
    <property type="project" value="InterPro"/>
</dbReference>
<dbReference type="CDD" id="cd00082">
    <property type="entry name" value="HisKA"/>
    <property type="match status" value="1"/>
</dbReference>
<dbReference type="eggNOG" id="COG3899">
    <property type="taxonomic scope" value="Bacteria"/>
</dbReference>
<name>G0A147_METMM</name>
<dbReference type="PANTHER" id="PTHR43642">
    <property type="entry name" value="HYBRID SIGNAL TRANSDUCTION HISTIDINE KINASE G"/>
    <property type="match status" value="1"/>
</dbReference>
<dbReference type="Gene3D" id="1.10.510.10">
    <property type="entry name" value="Transferase(Phosphotransferase) domain 1"/>
    <property type="match status" value="1"/>
</dbReference>
<proteinExistence type="predicted"/>
<dbReference type="SUPFAM" id="SSF55874">
    <property type="entry name" value="ATPase domain of HSP90 chaperone/DNA topoisomerase II/histidine kinase"/>
    <property type="match status" value="1"/>
</dbReference>
<dbReference type="SUPFAM" id="SSF56112">
    <property type="entry name" value="Protein kinase-like (PK-like)"/>
    <property type="match status" value="1"/>
</dbReference>
<dbReference type="STRING" id="857087.Metme_2923"/>
<dbReference type="InterPro" id="IPR000719">
    <property type="entry name" value="Prot_kinase_dom"/>
</dbReference>
<reference key="2">
    <citation type="submission" date="2011-05" db="EMBL/GenBank/DDBJ databases">
        <title>Complete genome sequence of the aerobic marine methanotroph Methylomonas methanica MC09.</title>
        <authorList>
            <person name="Boden R."/>
            <person name="Cunliffe M."/>
            <person name="Scanlan J."/>
            <person name="Moussard H."/>
            <person name="Kits K.D."/>
            <person name="Klotz M."/>
            <person name="Jetten M."/>
            <person name="Vuilleumier S."/>
            <person name="Han J."/>
            <person name="Peters L."/>
            <person name="Mikhailova N."/>
            <person name="Teshima H."/>
            <person name="Tapia R."/>
            <person name="Kyrpides N."/>
            <person name="Ivanova N."/>
            <person name="Pagani I."/>
            <person name="Cheng J.-F."/>
            <person name="Goodwin L."/>
            <person name="Han C."/>
            <person name="Hauser L."/>
            <person name="Land M."/>
            <person name="Lapidus A."/>
            <person name="Lucas S."/>
            <person name="Pitluck S."/>
            <person name="Woyke T."/>
            <person name="Stein L.Y."/>
            <person name="Murrell C."/>
        </authorList>
    </citation>
    <scope>NUCLEOTIDE SEQUENCE</scope>
    <source>
        <strain>MC09</strain>
    </source>
</reference>
<dbReference type="InterPro" id="IPR029016">
    <property type="entry name" value="GAF-like_dom_sf"/>
</dbReference>
<keyword evidence="6" id="KW-0808">Transferase</keyword>
<dbReference type="PRINTS" id="PR00344">
    <property type="entry name" value="BCTRLSENSOR"/>
</dbReference>
<evidence type="ECO:0000256" key="2">
    <source>
        <dbReference type="ARBA" id="ARBA00012438"/>
    </source>
</evidence>
<dbReference type="GO" id="GO:0000155">
    <property type="term" value="F:phosphorelay sensor kinase activity"/>
    <property type="evidence" value="ECO:0007669"/>
    <property type="project" value="InterPro"/>
</dbReference>
<dbReference type="InterPro" id="IPR011990">
    <property type="entry name" value="TPR-like_helical_dom_sf"/>
</dbReference>
<keyword evidence="6" id="KW-0418">Kinase</keyword>
<gene>
    <name evidence="6" type="ordered locus">Metme_2923</name>
</gene>
<dbReference type="InterPro" id="IPR041664">
    <property type="entry name" value="AAA_16"/>
</dbReference>
<dbReference type="PROSITE" id="PS50011">
    <property type="entry name" value="PROTEIN_KINASE_DOM"/>
    <property type="match status" value="1"/>
</dbReference>
<dbReference type="SMART" id="SM00388">
    <property type="entry name" value="HisKA"/>
    <property type="match status" value="1"/>
</dbReference>
<dbReference type="OrthoDB" id="9801841at2"/>
<dbReference type="SMART" id="SM00065">
    <property type="entry name" value="GAF"/>
    <property type="match status" value="1"/>
</dbReference>
<dbReference type="HOGENOM" id="CLU_000445_34_2_6"/>
<evidence type="ECO:0000313" key="6">
    <source>
        <dbReference type="EMBL" id="AEG01303.1"/>
    </source>
</evidence>
<dbReference type="Pfam" id="PF13191">
    <property type="entry name" value="AAA_16"/>
    <property type="match status" value="1"/>
</dbReference>
<dbReference type="SMART" id="SM00387">
    <property type="entry name" value="HATPase_c"/>
    <property type="match status" value="1"/>
</dbReference>
<dbReference type="SUPFAM" id="SSF52540">
    <property type="entry name" value="P-loop containing nucleoside triphosphate hydrolases"/>
    <property type="match status" value="1"/>
</dbReference>
<evidence type="ECO:0000256" key="3">
    <source>
        <dbReference type="ARBA" id="ARBA00022553"/>
    </source>
</evidence>
<dbReference type="InterPro" id="IPR011009">
    <property type="entry name" value="Kinase-like_dom_sf"/>
</dbReference>
<dbReference type="Pfam" id="PF00512">
    <property type="entry name" value="HisKA"/>
    <property type="match status" value="1"/>
</dbReference>
<dbReference type="InterPro" id="IPR003018">
    <property type="entry name" value="GAF"/>
</dbReference>
<dbReference type="eggNOG" id="COG0515">
    <property type="taxonomic scope" value="Bacteria"/>
</dbReference>
<accession>G0A147</accession>
<evidence type="ECO:0000259" key="5">
    <source>
        <dbReference type="PROSITE" id="PS50109"/>
    </source>
</evidence>
<reference evidence="6 7" key="1">
    <citation type="journal article" date="2011" name="J. Bacteriol.">
        <title>Complete Genome Sequence of the Aerobic Marine Methanotroph Methylomonas methanica MC09.</title>
        <authorList>
            <person name="Boden R."/>
            <person name="Cunliffe M."/>
            <person name="Scanlan J."/>
            <person name="Moussard H."/>
            <person name="Kits K.D."/>
            <person name="Klotz M.G."/>
            <person name="Jetten M.S."/>
            <person name="Vuilleumier S."/>
            <person name="Han J."/>
            <person name="Peters L."/>
            <person name="Mikhailova N."/>
            <person name="Teshima H."/>
            <person name="Tapia R."/>
            <person name="Kyrpides N."/>
            <person name="Ivanova N."/>
            <person name="Pagani I."/>
            <person name="Cheng J.F."/>
            <person name="Goodwin L."/>
            <person name="Han C."/>
            <person name="Hauser L."/>
            <person name="Land M.L."/>
            <person name="Lapidus A."/>
            <person name="Lucas S."/>
            <person name="Pitluck S."/>
            <person name="Woyke T."/>
            <person name="Stein L."/>
            <person name="Murrell J.C."/>
        </authorList>
    </citation>
    <scope>NUCLEOTIDE SEQUENCE [LARGE SCALE GENOMIC DNA]</scope>
    <source>
        <strain evidence="6 7">MC09</strain>
    </source>
</reference>
<dbReference type="InterPro" id="IPR003661">
    <property type="entry name" value="HisK_dim/P_dom"/>
</dbReference>
<dbReference type="SMART" id="SM00220">
    <property type="entry name" value="S_TKc"/>
    <property type="match status" value="1"/>
</dbReference>
<dbReference type="PANTHER" id="PTHR43642:SF1">
    <property type="entry name" value="HYBRID SIGNAL TRANSDUCTION HISTIDINE KINASE G"/>
    <property type="match status" value="1"/>
</dbReference>